<dbReference type="AlphaFoldDB" id="A0A543NJ04"/>
<feature type="transmembrane region" description="Helical" evidence="1">
    <location>
        <begin position="55"/>
        <end position="75"/>
    </location>
</feature>
<protein>
    <submittedName>
        <fullName evidence="2">Uncharacterized protein</fullName>
    </submittedName>
</protein>
<evidence type="ECO:0000313" key="2">
    <source>
        <dbReference type="EMBL" id="TQN31831.1"/>
    </source>
</evidence>
<accession>A0A543NJ04</accession>
<proteinExistence type="predicted"/>
<sequence length="82" mass="8921">MVRRSSREKRGGTGTAEEALPLTYRRYVGERPAYWLLYVVAFSATMAHWESGNSVLALLCAAGTLLGAGAILHTYRGSAGRF</sequence>
<dbReference type="EMBL" id="VFQC01000001">
    <property type="protein sequence ID" value="TQN31831.1"/>
    <property type="molecule type" value="Genomic_DNA"/>
</dbReference>
<keyword evidence="1" id="KW-1133">Transmembrane helix</keyword>
<keyword evidence="1" id="KW-0472">Membrane</keyword>
<dbReference type="Proteomes" id="UP000317422">
    <property type="component" value="Unassembled WGS sequence"/>
</dbReference>
<reference evidence="2 3" key="1">
    <citation type="submission" date="2019-06" db="EMBL/GenBank/DDBJ databases">
        <title>Sequencing the genomes of 1000 actinobacteria strains.</title>
        <authorList>
            <person name="Klenk H.-P."/>
        </authorList>
    </citation>
    <scope>NUCLEOTIDE SEQUENCE [LARGE SCALE GENOMIC DNA]</scope>
    <source>
        <strain evidence="2 3">DSM 45015</strain>
    </source>
</reference>
<organism evidence="2 3">
    <name type="scientific">Haloactinospora alba</name>
    <dbReference type="NCBI Taxonomy" id="405555"/>
    <lineage>
        <taxon>Bacteria</taxon>
        <taxon>Bacillati</taxon>
        <taxon>Actinomycetota</taxon>
        <taxon>Actinomycetes</taxon>
        <taxon>Streptosporangiales</taxon>
        <taxon>Nocardiopsidaceae</taxon>
        <taxon>Haloactinospora</taxon>
    </lineage>
</organism>
<comment type="caution">
    <text evidence="2">The sequence shown here is derived from an EMBL/GenBank/DDBJ whole genome shotgun (WGS) entry which is preliminary data.</text>
</comment>
<evidence type="ECO:0000256" key="1">
    <source>
        <dbReference type="SAM" id="Phobius"/>
    </source>
</evidence>
<gene>
    <name evidence="2" type="ORF">FHX37_1752</name>
</gene>
<keyword evidence="3" id="KW-1185">Reference proteome</keyword>
<feature type="transmembrane region" description="Helical" evidence="1">
    <location>
        <begin position="33"/>
        <end position="49"/>
    </location>
</feature>
<dbReference type="RefSeq" id="WP_246062200.1">
    <property type="nucleotide sequence ID" value="NZ_VFQC01000001.1"/>
</dbReference>
<name>A0A543NJ04_9ACTN</name>
<keyword evidence="1" id="KW-0812">Transmembrane</keyword>
<evidence type="ECO:0000313" key="3">
    <source>
        <dbReference type="Proteomes" id="UP000317422"/>
    </source>
</evidence>